<feature type="region of interest" description="Disordered" evidence="1">
    <location>
        <begin position="26"/>
        <end position="88"/>
    </location>
</feature>
<gene>
    <name evidence="2" type="ORF">GCM10023167_03250</name>
</gene>
<feature type="compositionally biased region" description="Acidic residues" evidence="1">
    <location>
        <begin position="79"/>
        <end position="88"/>
    </location>
</feature>
<evidence type="ECO:0000313" key="3">
    <source>
        <dbReference type="Proteomes" id="UP001500642"/>
    </source>
</evidence>
<evidence type="ECO:0000256" key="1">
    <source>
        <dbReference type="SAM" id="MobiDB-lite"/>
    </source>
</evidence>
<sequence>MSPTSWANWRYDHVFESPVPVMKVRNGAVPRQATARDHTAPRSAAGPAEPLGAKDSGAEEPGAGGAGRAGVVGGVGGADEVELVESEK</sequence>
<proteinExistence type="predicted"/>
<accession>A0ABP8J1Y8</accession>
<dbReference type="Proteomes" id="UP001500642">
    <property type="component" value="Unassembled WGS sequence"/>
</dbReference>
<reference evidence="3" key="1">
    <citation type="journal article" date="2019" name="Int. J. Syst. Evol. Microbiol.">
        <title>The Global Catalogue of Microorganisms (GCM) 10K type strain sequencing project: providing services to taxonomists for standard genome sequencing and annotation.</title>
        <authorList>
            <consortium name="The Broad Institute Genomics Platform"/>
            <consortium name="The Broad Institute Genome Sequencing Center for Infectious Disease"/>
            <person name="Wu L."/>
            <person name="Ma J."/>
        </authorList>
    </citation>
    <scope>NUCLEOTIDE SEQUENCE [LARGE SCALE GENOMIC DNA]</scope>
    <source>
        <strain evidence="3">JCM 17808</strain>
    </source>
</reference>
<keyword evidence="3" id="KW-1185">Reference proteome</keyword>
<dbReference type="EMBL" id="BAABGL010000002">
    <property type="protein sequence ID" value="GAA4383583.1"/>
    <property type="molecule type" value="Genomic_DNA"/>
</dbReference>
<evidence type="ECO:0000313" key="2">
    <source>
        <dbReference type="EMBL" id="GAA4383583.1"/>
    </source>
</evidence>
<name>A0ABP8J1Y8_9MICO</name>
<protein>
    <submittedName>
        <fullName evidence="2">Uncharacterized protein</fullName>
    </submittedName>
</protein>
<comment type="caution">
    <text evidence="2">The sequence shown here is derived from an EMBL/GenBank/DDBJ whole genome shotgun (WGS) entry which is preliminary data.</text>
</comment>
<organism evidence="2 3">
    <name type="scientific">Brevibacterium pityocampae</name>
    <dbReference type="NCBI Taxonomy" id="506594"/>
    <lineage>
        <taxon>Bacteria</taxon>
        <taxon>Bacillati</taxon>
        <taxon>Actinomycetota</taxon>
        <taxon>Actinomycetes</taxon>
        <taxon>Micrococcales</taxon>
        <taxon>Brevibacteriaceae</taxon>
        <taxon>Brevibacterium</taxon>
    </lineage>
</organism>
<feature type="compositionally biased region" description="Gly residues" evidence="1">
    <location>
        <begin position="62"/>
        <end position="77"/>
    </location>
</feature>